<dbReference type="STRING" id="1197717.BED41_05655"/>
<evidence type="ECO:0000313" key="3">
    <source>
        <dbReference type="Proteomes" id="UP000093044"/>
    </source>
</evidence>
<dbReference type="GeneID" id="83057338"/>
<dbReference type="Gene3D" id="3.30.565.10">
    <property type="entry name" value="Histidine kinase-like ATPase, C-terminal domain"/>
    <property type="match status" value="1"/>
</dbReference>
<dbReference type="Proteomes" id="UP000093044">
    <property type="component" value="Chromosome"/>
</dbReference>
<keyword evidence="2" id="KW-0808">Transferase</keyword>
<dbReference type="REBASE" id="156218">
    <property type="entry name" value="CpoCL84ORF5650P"/>
</dbReference>
<keyword evidence="1" id="KW-0175">Coiled coil</keyword>
<dbReference type="InterPro" id="IPR036890">
    <property type="entry name" value="HATPase_C_sf"/>
</dbReference>
<dbReference type="AlphaFoldDB" id="A0A1B2I3Q4"/>
<reference evidence="2" key="1">
    <citation type="submission" date="2016-08" db="EMBL/GenBank/DDBJ databases">
        <title>Complete genome of Cloacibacillus porcorum.</title>
        <authorList>
            <person name="Looft T."/>
            <person name="Bayles D.O."/>
            <person name="Alt D.P."/>
        </authorList>
    </citation>
    <scope>NUCLEOTIDE SEQUENCE [LARGE SCALE GENOMIC DNA]</scope>
    <source>
        <strain evidence="2">CL-84</strain>
    </source>
</reference>
<dbReference type="RefSeq" id="WP_066743929.1">
    <property type="nucleotide sequence ID" value="NZ_CP016757.1"/>
</dbReference>
<accession>A0A1B2I3Q4</accession>
<feature type="coiled-coil region" evidence="1">
    <location>
        <begin position="379"/>
        <end position="409"/>
    </location>
</feature>
<dbReference type="KEGG" id="cpor:BED41_05655"/>
<sequence length="631" mass="72183">MADKKYEIDISPRILELLGPNLYTNIYYILAELIANAYDADAHNVWIFDDKDAITVEDDGKGMSYEKGDIKKYLNVAEVTRTGEEDAYTPSGRKKMGRKGVGKLAALSVSENVVIKTIADGEKSGFILSRYPKEGNLLEPLTEQEVKFNKVKRHGTAVVMLKPKYTLHATLDAVKKNLLRIFPTIGEGFKIHLIRNDEDKIVTRSDKSMVEELCALITFGEPFAKYGTYFDSGIDGTKGELLKILPEKVFEGVEIMNNNLKEKRPYNIVVKGWIGAYKTTSNRKQVASDFPDNFISLYANNKMGEFNILPSIGQNKLNEVYVVGQLHVDIFELSELDDMALSNRQGYRTDDVRYRTVIEYARNELLPQILELRTKYASFKKAEQNKKKLDKQKENEKKFQEQVETFIKKTSSEAAQRMVNAFGQGTPQEAEKIIRDTINDNSAELGLKPRIDEAKKKLLISHTKSDKDFADVVYEMLLFNNIPKTDILYTNCDDETARIPVGVNRKYGVYDYLRDFFVKSRSDQNIFVIFITSLDMRNSWGALVEVGAAWITRSEHKIFTINEFQPQQPLDVFSTWQTSQRIDGIGLRADSVNFDTFCQFIEHISRYLHYKPKGRDDNKKKLERLGFSSVS</sequence>
<evidence type="ECO:0000256" key="1">
    <source>
        <dbReference type="SAM" id="Coils"/>
    </source>
</evidence>
<keyword evidence="3" id="KW-1185">Reference proteome</keyword>
<dbReference type="EMBL" id="CP016757">
    <property type="protein sequence ID" value="ANZ44618.1"/>
    <property type="molecule type" value="Genomic_DNA"/>
</dbReference>
<keyword evidence="2" id="KW-0418">Kinase</keyword>
<name>A0A1B2I3Q4_9BACT</name>
<dbReference type="SUPFAM" id="SSF55874">
    <property type="entry name" value="ATPase domain of HSP90 chaperone/DNA topoisomerase II/histidine kinase"/>
    <property type="match status" value="1"/>
</dbReference>
<dbReference type="GO" id="GO:0016301">
    <property type="term" value="F:kinase activity"/>
    <property type="evidence" value="ECO:0007669"/>
    <property type="project" value="UniProtKB-KW"/>
</dbReference>
<dbReference type="OrthoDB" id="9816482at2"/>
<protein>
    <submittedName>
        <fullName evidence="2">Histidine kinase</fullName>
    </submittedName>
</protein>
<evidence type="ECO:0000313" key="2">
    <source>
        <dbReference type="EMBL" id="ANZ44618.1"/>
    </source>
</evidence>
<proteinExistence type="predicted"/>
<dbReference type="Pfam" id="PF13589">
    <property type="entry name" value="HATPase_c_3"/>
    <property type="match status" value="1"/>
</dbReference>
<gene>
    <name evidence="2" type="ORF">BED41_05655</name>
</gene>
<organism evidence="2 3">
    <name type="scientific">Cloacibacillus porcorum</name>
    <dbReference type="NCBI Taxonomy" id="1197717"/>
    <lineage>
        <taxon>Bacteria</taxon>
        <taxon>Thermotogati</taxon>
        <taxon>Synergistota</taxon>
        <taxon>Synergistia</taxon>
        <taxon>Synergistales</taxon>
        <taxon>Synergistaceae</taxon>
        <taxon>Cloacibacillus</taxon>
    </lineage>
</organism>